<dbReference type="InterPro" id="IPR028082">
    <property type="entry name" value="Peripla_BP_I"/>
</dbReference>
<evidence type="ECO:0000313" key="2">
    <source>
        <dbReference type="EMBL" id="SDG86925.1"/>
    </source>
</evidence>
<protein>
    <submittedName>
        <fullName evidence="2">LysM domain-containing protein</fullName>
    </submittedName>
</protein>
<dbReference type="AlphaFoldDB" id="A0A1G7XRS1"/>
<dbReference type="SUPFAM" id="SSF54106">
    <property type="entry name" value="LysM domain"/>
    <property type="match status" value="1"/>
</dbReference>
<dbReference type="SUPFAM" id="SSF53822">
    <property type="entry name" value="Periplasmic binding protein-like I"/>
    <property type="match status" value="1"/>
</dbReference>
<dbReference type="STRING" id="645274.SAMN04487901_11160"/>
<dbReference type="Proteomes" id="UP000198779">
    <property type="component" value="Unassembled WGS sequence"/>
</dbReference>
<organism evidence="2 3">
    <name type="scientific">Prevotella communis</name>
    <dbReference type="NCBI Taxonomy" id="2913614"/>
    <lineage>
        <taxon>Bacteria</taxon>
        <taxon>Pseudomonadati</taxon>
        <taxon>Bacteroidota</taxon>
        <taxon>Bacteroidia</taxon>
        <taxon>Bacteroidales</taxon>
        <taxon>Prevotellaceae</taxon>
        <taxon>Prevotella</taxon>
    </lineage>
</organism>
<dbReference type="CDD" id="cd00118">
    <property type="entry name" value="LysM"/>
    <property type="match status" value="1"/>
</dbReference>
<gene>
    <name evidence="2" type="ORF">SAMN04487901_11160</name>
</gene>
<dbReference type="RefSeq" id="WP_176944306.1">
    <property type="nucleotide sequence ID" value="NZ_FNCQ01000011.1"/>
</dbReference>
<dbReference type="InterPro" id="IPR036779">
    <property type="entry name" value="LysM_dom_sf"/>
</dbReference>
<dbReference type="InterPro" id="IPR018392">
    <property type="entry name" value="LysM"/>
</dbReference>
<proteinExistence type="predicted"/>
<feature type="domain" description="LysM" evidence="1">
    <location>
        <begin position="27"/>
        <end position="73"/>
    </location>
</feature>
<dbReference type="PROSITE" id="PS51782">
    <property type="entry name" value="LYSM"/>
    <property type="match status" value="1"/>
</dbReference>
<dbReference type="Pfam" id="PF01476">
    <property type="entry name" value="LysM"/>
    <property type="match status" value="1"/>
</dbReference>
<reference evidence="3" key="1">
    <citation type="submission" date="2016-10" db="EMBL/GenBank/DDBJ databases">
        <authorList>
            <person name="Varghese N."/>
            <person name="Submissions S."/>
        </authorList>
    </citation>
    <scope>NUCLEOTIDE SEQUENCE [LARGE SCALE GENOMIC DNA]</scope>
    <source>
        <strain evidence="3">BP1-148</strain>
    </source>
</reference>
<name>A0A1G7XRS1_9BACT</name>
<sequence>MKSLLRYFLIFVLFASYSYVSVAQSVRTHKVAKKETMYGISKMYGITVEQLVQANPGMEEPGYKLKKGSIINIPSADGQKVATLAVQQNPDADVRLRAIRVGVMLPLHQVNNDGRRMVEYYRGLLMACDSLKKEGISVDIHAWNLPENGDVKPILADPAAARCDIIFGPLYSRFVSQLSEFTEKHHSLLVIPFSIHAPELYTNRGLFQVYQSPNDQTESTARRCAQFFKGYHPVIIDCGDTTSTKGSFTSTYRRQLEIADVPYSITNLKSSDANFAKAFVKDQPNLVILNTARSRELLAAFGRLGEIKINNPGIQISMFGYTEWMMYAHYQQDNFHKYNVYIPAPFYTNLQSPLVQRQQSLYRQNFREDMMSALPRFALTGFDHALFFLRGLHKYGMTFDGAAGRFGYQPLQTPLKFERMGNGGLQNRAFMFVHYKDDRTIETVNY</sequence>
<evidence type="ECO:0000313" key="3">
    <source>
        <dbReference type="Proteomes" id="UP000198779"/>
    </source>
</evidence>
<dbReference type="Gene3D" id="3.10.350.10">
    <property type="entry name" value="LysM domain"/>
    <property type="match status" value="1"/>
</dbReference>
<keyword evidence="3" id="KW-1185">Reference proteome</keyword>
<evidence type="ECO:0000259" key="1">
    <source>
        <dbReference type="PROSITE" id="PS51782"/>
    </source>
</evidence>
<accession>A0A1G7XRS1</accession>
<dbReference type="SMART" id="SM00257">
    <property type="entry name" value="LysM"/>
    <property type="match status" value="1"/>
</dbReference>
<dbReference type="EMBL" id="FNCQ01000011">
    <property type="protein sequence ID" value="SDG86925.1"/>
    <property type="molecule type" value="Genomic_DNA"/>
</dbReference>